<evidence type="ECO:0000256" key="9">
    <source>
        <dbReference type="ARBA" id="ARBA00029829"/>
    </source>
</evidence>
<name>A0A285HQQ9_9ACTN</name>
<keyword evidence="8" id="KW-0804">Transcription</keyword>
<dbReference type="GO" id="GO:0005886">
    <property type="term" value="C:plasma membrane"/>
    <property type="evidence" value="ECO:0007669"/>
    <property type="project" value="UniProtKB-SubCell"/>
</dbReference>
<evidence type="ECO:0000256" key="3">
    <source>
        <dbReference type="ARBA" id="ARBA00022475"/>
    </source>
</evidence>
<dbReference type="OrthoDB" id="153510at2"/>
<accession>A0A285HQQ9</accession>
<evidence type="ECO:0000256" key="8">
    <source>
        <dbReference type="ARBA" id="ARBA00023163"/>
    </source>
</evidence>
<keyword evidence="4" id="KW-0812">Transmembrane</keyword>
<evidence type="ECO:0000259" key="12">
    <source>
        <dbReference type="Pfam" id="PF13490"/>
    </source>
</evidence>
<feature type="domain" description="Anti-sigma K factor RskA C-terminal" evidence="11">
    <location>
        <begin position="90"/>
        <end position="231"/>
    </location>
</feature>
<evidence type="ECO:0000256" key="10">
    <source>
        <dbReference type="ARBA" id="ARBA00030803"/>
    </source>
</evidence>
<feature type="domain" description="Putative zinc-finger" evidence="12">
    <location>
        <begin position="4"/>
        <end position="36"/>
    </location>
</feature>
<dbReference type="PANTHER" id="PTHR37461">
    <property type="entry name" value="ANTI-SIGMA-K FACTOR RSKA"/>
    <property type="match status" value="1"/>
</dbReference>
<dbReference type="EMBL" id="OBDY01000005">
    <property type="protein sequence ID" value="SNY38027.1"/>
    <property type="molecule type" value="Genomic_DNA"/>
</dbReference>
<dbReference type="Pfam" id="PF13490">
    <property type="entry name" value="zf-HC2"/>
    <property type="match status" value="1"/>
</dbReference>
<evidence type="ECO:0000256" key="2">
    <source>
        <dbReference type="ARBA" id="ARBA00004236"/>
    </source>
</evidence>
<dbReference type="Proteomes" id="UP000219612">
    <property type="component" value="Unassembled WGS sequence"/>
</dbReference>
<keyword evidence="14" id="KW-1185">Reference proteome</keyword>
<sequence>MSTDVHTLVGPYVLDAVDDVERAAFERHLRECEDCRAEVGELREAGARLADGAWSVPPPRLRESVRAEIRRTRQLGPPAKVRTTRRLWPVAAAAAAVLVAGGTVYQVQEQRISDERAAAVAARASEARVRAILTAPDLVVREQPLTSGGRVTVATSRLNDAGVIMLAAAAAPSGGHVYQLWTIRSGDAASAGALGVGQSATVRIVDGLSGSSAIGVTVEPAPGSRTPTTSPEALVKII</sequence>
<comment type="subcellular location">
    <subcellularLocation>
        <location evidence="2">Cell membrane</location>
    </subcellularLocation>
    <subcellularLocation>
        <location evidence="1">Membrane</location>
        <topology evidence="1">Single-pass membrane protein</topology>
    </subcellularLocation>
</comment>
<organism evidence="13 14">
    <name type="scientific">Paractinoplanes atraurantiacus</name>
    <dbReference type="NCBI Taxonomy" id="1036182"/>
    <lineage>
        <taxon>Bacteria</taxon>
        <taxon>Bacillati</taxon>
        <taxon>Actinomycetota</taxon>
        <taxon>Actinomycetes</taxon>
        <taxon>Micromonosporales</taxon>
        <taxon>Micromonosporaceae</taxon>
        <taxon>Paractinoplanes</taxon>
    </lineage>
</organism>
<proteinExistence type="predicted"/>
<keyword evidence="3" id="KW-1003">Cell membrane</keyword>
<protein>
    <recommendedName>
        <fullName evidence="10">Regulator of SigK</fullName>
    </recommendedName>
    <alternativeName>
        <fullName evidence="9">Sigma-K anti-sigma factor RskA</fullName>
    </alternativeName>
</protein>
<evidence type="ECO:0000313" key="13">
    <source>
        <dbReference type="EMBL" id="SNY38027.1"/>
    </source>
</evidence>
<dbReference type="PANTHER" id="PTHR37461:SF1">
    <property type="entry name" value="ANTI-SIGMA-K FACTOR RSKA"/>
    <property type="match status" value="1"/>
</dbReference>
<dbReference type="InterPro" id="IPR051474">
    <property type="entry name" value="Anti-sigma-K/W_factor"/>
</dbReference>
<evidence type="ECO:0000256" key="6">
    <source>
        <dbReference type="ARBA" id="ARBA00023015"/>
    </source>
</evidence>
<dbReference type="Gene3D" id="1.10.10.1320">
    <property type="entry name" value="Anti-sigma factor, zinc-finger domain"/>
    <property type="match status" value="1"/>
</dbReference>
<dbReference type="Pfam" id="PF10099">
    <property type="entry name" value="RskA_C"/>
    <property type="match status" value="1"/>
</dbReference>
<evidence type="ECO:0000256" key="1">
    <source>
        <dbReference type="ARBA" id="ARBA00004167"/>
    </source>
</evidence>
<gene>
    <name evidence="13" type="ORF">SAMN05421748_105171</name>
</gene>
<keyword evidence="5" id="KW-1133">Transmembrane helix</keyword>
<evidence type="ECO:0000313" key="14">
    <source>
        <dbReference type="Proteomes" id="UP000219612"/>
    </source>
</evidence>
<dbReference type="AlphaFoldDB" id="A0A285HQQ9"/>
<evidence type="ECO:0000256" key="5">
    <source>
        <dbReference type="ARBA" id="ARBA00022989"/>
    </source>
</evidence>
<dbReference type="GO" id="GO:0016989">
    <property type="term" value="F:sigma factor antagonist activity"/>
    <property type="evidence" value="ECO:0007669"/>
    <property type="project" value="TreeGrafter"/>
</dbReference>
<keyword evidence="7" id="KW-0472">Membrane</keyword>
<keyword evidence="13" id="KW-0862">Zinc</keyword>
<keyword evidence="13" id="KW-0479">Metal-binding</keyword>
<dbReference type="InterPro" id="IPR041916">
    <property type="entry name" value="Anti_sigma_zinc_sf"/>
</dbReference>
<reference evidence="13 14" key="1">
    <citation type="submission" date="2017-09" db="EMBL/GenBank/DDBJ databases">
        <authorList>
            <person name="Ehlers B."/>
            <person name="Leendertz F.H."/>
        </authorList>
    </citation>
    <scope>NUCLEOTIDE SEQUENCE [LARGE SCALE GENOMIC DNA]</scope>
    <source>
        <strain evidence="13 14">CGMCC 4.6857</strain>
    </source>
</reference>
<evidence type="ECO:0000259" key="11">
    <source>
        <dbReference type="Pfam" id="PF10099"/>
    </source>
</evidence>
<dbReference type="GO" id="GO:0008270">
    <property type="term" value="F:zinc ion binding"/>
    <property type="evidence" value="ECO:0007669"/>
    <property type="project" value="UniProtKB-KW"/>
</dbReference>
<dbReference type="InterPro" id="IPR027383">
    <property type="entry name" value="Znf_put"/>
</dbReference>
<evidence type="ECO:0000256" key="7">
    <source>
        <dbReference type="ARBA" id="ARBA00023136"/>
    </source>
</evidence>
<keyword evidence="13" id="KW-0863">Zinc-finger</keyword>
<dbReference type="GO" id="GO:0006417">
    <property type="term" value="P:regulation of translation"/>
    <property type="evidence" value="ECO:0007669"/>
    <property type="project" value="TreeGrafter"/>
</dbReference>
<evidence type="ECO:0000256" key="4">
    <source>
        <dbReference type="ARBA" id="ARBA00022692"/>
    </source>
</evidence>
<dbReference type="RefSeq" id="WP_097320516.1">
    <property type="nucleotide sequence ID" value="NZ_OBDY01000005.1"/>
</dbReference>
<dbReference type="InterPro" id="IPR018764">
    <property type="entry name" value="RskA_C"/>
</dbReference>
<keyword evidence="6" id="KW-0805">Transcription regulation</keyword>